<dbReference type="GO" id="GO:0000077">
    <property type="term" value="P:DNA damage checkpoint signaling"/>
    <property type="evidence" value="ECO:0007669"/>
    <property type="project" value="TreeGrafter"/>
</dbReference>
<evidence type="ECO:0000313" key="2">
    <source>
        <dbReference type="RefSeq" id="XP_011496161.1"/>
    </source>
</evidence>
<protein>
    <submittedName>
        <fullName evidence="2">Tumor suppressor p53-binding protein 1-like</fullName>
    </submittedName>
</protein>
<dbReference type="PANTHER" id="PTHR15321:SF3">
    <property type="entry name" value="TP53-BINDING PROTEIN 1"/>
    <property type="match status" value="1"/>
</dbReference>
<dbReference type="GeneID" id="105360859"/>
<dbReference type="GO" id="GO:0042393">
    <property type="term" value="F:histone binding"/>
    <property type="evidence" value="ECO:0007669"/>
    <property type="project" value="TreeGrafter"/>
</dbReference>
<name>A0AAJ6YDQ2_9HYME</name>
<dbReference type="KEGG" id="csol:105360859"/>
<accession>A0AAJ6YDQ2</accession>
<organism evidence="1 2">
    <name type="scientific">Ceratosolen solmsi marchali</name>
    <dbReference type="NCBI Taxonomy" id="326594"/>
    <lineage>
        <taxon>Eukaryota</taxon>
        <taxon>Metazoa</taxon>
        <taxon>Ecdysozoa</taxon>
        <taxon>Arthropoda</taxon>
        <taxon>Hexapoda</taxon>
        <taxon>Insecta</taxon>
        <taxon>Pterygota</taxon>
        <taxon>Neoptera</taxon>
        <taxon>Endopterygota</taxon>
        <taxon>Hymenoptera</taxon>
        <taxon>Apocrita</taxon>
        <taxon>Proctotrupomorpha</taxon>
        <taxon>Chalcidoidea</taxon>
        <taxon>Agaonidae</taxon>
        <taxon>Agaoninae</taxon>
        <taxon>Ceratosolen</taxon>
    </lineage>
</organism>
<keyword evidence="1" id="KW-1185">Reference proteome</keyword>
<evidence type="ECO:0000313" key="1">
    <source>
        <dbReference type="Proteomes" id="UP000695007"/>
    </source>
</evidence>
<dbReference type="Gene3D" id="2.30.30.140">
    <property type="match status" value="1"/>
</dbReference>
<dbReference type="InterPro" id="IPR047252">
    <property type="entry name" value="TP53BP1-like"/>
</dbReference>
<dbReference type="Gene3D" id="3.40.50.10190">
    <property type="entry name" value="BRCT domain"/>
    <property type="match status" value="2"/>
</dbReference>
<dbReference type="AlphaFoldDB" id="A0AAJ6YDQ2"/>
<dbReference type="SUPFAM" id="SSF63748">
    <property type="entry name" value="Tudor/PWWP/MBT"/>
    <property type="match status" value="1"/>
</dbReference>
<dbReference type="SUPFAM" id="SSF52113">
    <property type="entry name" value="BRCT domain"/>
    <property type="match status" value="2"/>
</dbReference>
<sequence>MNMEVAYYKAAVKPNCTELIKINENEEIILDMSHEEISSKDIDSVNANCKGVNIQNDTNFIKDREEDILDIHKSNYNIQNKKNDFLNDVSDNSDNVELIEDSNQELDSQIANDPIHLPKSESSIVVTISDSDNSMIDDRRKNDNLRNNKLNRENIEISQIEKVINFNIKLKCLLSIDKNAKEIYQKQIINAICEPNSAPISHQKIANSSTSTCLADISSSDNKDSSPASTSAFQLHNLQPSRLSFVSSISSSSSASCTVPLTTTKSNNETQFSYRPWPLKYFKKNANRLNSEDKQNWDAFEKLTKEWKNSHIIISTIINFLNNEIFFPDNGSCDNGNSDLTENNQILRSSTPEIEVNNISNVQPTKKNVRNDKVNKQLKNSKIIKTSKEIETNTISELDNEFLEKEVFAKWSDNNYYPGKVCAIIKTKYKVNFFDGKTKLLLPDFILPINKNLETGSSVYTYSNDDKYASSGLIINIEKKAQLIREQILKTSIVTTIPQQLSYITLDNVLSSKRRSKKTTVLNIHTTEFQKSSIDRSNKSKPSVSGMQNKLKQKIDNDNRKMIIYNHKGWTKFLGVQNEIIDVLQNEIIKEPLSKVKGKSRYPKKVESSEDLEILGPIPEANSNIFKGMTFILSCVSLKTLIRYQVASVNNDSNSESGTENEEEWVKRPFLRYRLQTQITAGGGKVYDHFEDIPSEEYLHTKHITNLPNLSKNSLLCLSVGIRSYNHQWVIRSCLQNKAIEPAEEELPAGWSLDKQAYIDIYQRPKNRPLEHTIIAIPLLECGQTFVEFWKKICENAGAAVQILENPDKSFMEVTIILANVKCPLWVIEQAKNWHIPILSTIWLVQCLIEGKLCSFDTKQVYKSPLSDSSF</sequence>
<gene>
    <name evidence="2" type="primary">LOC105360859</name>
</gene>
<dbReference type="Proteomes" id="UP000695007">
    <property type="component" value="Unplaced"/>
</dbReference>
<reference evidence="2" key="1">
    <citation type="submission" date="2025-08" db="UniProtKB">
        <authorList>
            <consortium name="RefSeq"/>
        </authorList>
    </citation>
    <scope>IDENTIFICATION</scope>
</reference>
<dbReference type="Pfam" id="PF18428">
    <property type="entry name" value="BRCT_3"/>
    <property type="match status" value="1"/>
</dbReference>
<dbReference type="RefSeq" id="XP_011496161.1">
    <property type="nucleotide sequence ID" value="XM_011497859.1"/>
</dbReference>
<dbReference type="PANTHER" id="PTHR15321">
    <property type="entry name" value="TUMOR SUPPRESSOR P53-BINDING PROTEIN 1"/>
    <property type="match status" value="1"/>
</dbReference>
<dbReference type="GO" id="GO:0005634">
    <property type="term" value="C:nucleus"/>
    <property type="evidence" value="ECO:0007669"/>
    <property type="project" value="TreeGrafter"/>
</dbReference>
<proteinExistence type="predicted"/>
<dbReference type="InterPro" id="IPR047250">
    <property type="entry name" value="BRCT_p53bp1-like_rpt2"/>
</dbReference>
<dbReference type="InterPro" id="IPR036420">
    <property type="entry name" value="BRCT_dom_sf"/>
</dbReference>
<dbReference type="CDD" id="cd17724">
    <property type="entry name" value="BRCT_p53bp1_rpt2"/>
    <property type="match status" value="1"/>
</dbReference>
<dbReference type="GO" id="GO:0045944">
    <property type="term" value="P:positive regulation of transcription by RNA polymerase II"/>
    <property type="evidence" value="ECO:0007669"/>
    <property type="project" value="TreeGrafter"/>
</dbReference>